<proteinExistence type="predicted"/>
<dbReference type="EMBL" id="HBUF01363994">
    <property type="protein sequence ID" value="CAG6722541.1"/>
    <property type="molecule type" value="Transcribed_RNA"/>
</dbReference>
<evidence type="ECO:0000313" key="2">
    <source>
        <dbReference type="EMBL" id="CAG6722541.1"/>
    </source>
</evidence>
<accession>A0A8D8VBI7</accession>
<evidence type="ECO:0000256" key="1">
    <source>
        <dbReference type="SAM" id="Phobius"/>
    </source>
</evidence>
<name>A0A8D8VBI7_9HEMI</name>
<keyword evidence="1" id="KW-1133">Transmembrane helix</keyword>
<protein>
    <submittedName>
        <fullName evidence="2">Uncharacterized protein</fullName>
    </submittedName>
</protein>
<keyword evidence="1" id="KW-0812">Transmembrane</keyword>
<organism evidence="2">
    <name type="scientific">Cacopsylla melanoneura</name>
    <dbReference type="NCBI Taxonomy" id="428564"/>
    <lineage>
        <taxon>Eukaryota</taxon>
        <taxon>Metazoa</taxon>
        <taxon>Ecdysozoa</taxon>
        <taxon>Arthropoda</taxon>
        <taxon>Hexapoda</taxon>
        <taxon>Insecta</taxon>
        <taxon>Pterygota</taxon>
        <taxon>Neoptera</taxon>
        <taxon>Paraneoptera</taxon>
        <taxon>Hemiptera</taxon>
        <taxon>Sternorrhyncha</taxon>
        <taxon>Psylloidea</taxon>
        <taxon>Psyllidae</taxon>
        <taxon>Psyllinae</taxon>
        <taxon>Cacopsylla</taxon>
    </lineage>
</organism>
<sequence length="141" mass="15905">MVTDLLYPVVLAGSGGVFLGVVHAEFVVLIVVAGVIAVQPLQGVHLQRKNTIRWQEIVKEYIPWSFGQGAVDGDYFSNDMITRGDAKEMRDEITVLMWDRGKNKAIVDIKAVDVCSRIVQVVQDFHRLTKDKLFGKFDEER</sequence>
<feature type="transmembrane region" description="Helical" evidence="1">
    <location>
        <begin position="6"/>
        <end position="38"/>
    </location>
</feature>
<reference evidence="2" key="1">
    <citation type="submission" date="2021-05" db="EMBL/GenBank/DDBJ databases">
        <authorList>
            <person name="Alioto T."/>
            <person name="Alioto T."/>
            <person name="Gomez Garrido J."/>
        </authorList>
    </citation>
    <scope>NUCLEOTIDE SEQUENCE</scope>
</reference>
<keyword evidence="1" id="KW-0472">Membrane</keyword>
<dbReference type="AlphaFoldDB" id="A0A8D8VBI7"/>